<dbReference type="SMART" id="SM00347">
    <property type="entry name" value="HTH_MARR"/>
    <property type="match status" value="1"/>
</dbReference>
<dbReference type="InterPro" id="IPR036390">
    <property type="entry name" value="WH_DNA-bd_sf"/>
</dbReference>
<proteinExistence type="predicted"/>
<sequence length="142" mass="15569">MPPPSEPPIGLRLTGAAKAVGRAFDEALAEAGGSLPVWLILISLKSRRLGNQRELADAVGIQGATLTHHLNAMERAGLLTRRRDPANRRAHVVEFTEEGEALFHRLRQAAVSFDRRLRAGLDEEDAAAFERVLATMERNVGR</sequence>
<dbReference type="RefSeq" id="WP_344898360.1">
    <property type="nucleotide sequence ID" value="NZ_BAAAWD010000012.1"/>
</dbReference>
<protein>
    <submittedName>
        <fullName evidence="2">MarR family winged helix-turn-helix transcriptional regulator</fullName>
    </submittedName>
</protein>
<name>A0ABN3Y2S3_9ACTN</name>
<dbReference type="Gene3D" id="1.10.10.10">
    <property type="entry name" value="Winged helix-like DNA-binding domain superfamily/Winged helix DNA-binding domain"/>
    <property type="match status" value="1"/>
</dbReference>
<dbReference type="SUPFAM" id="SSF46785">
    <property type="entry name" value="Winged helix' DNA-binding domain"/>
    <property type="match status" value="1"/>
</dbReference>
<dbReference type="PRINTS" id="PR00598">
    <property type="entry name" value="HTHMARR"/>
</dbReference>
<evidence type="ECO:0000313" key="3">
    <source>
        <dbReference type="Proteomes" id="UP001499930"/>
    </source>
</evidence>
<dbReference type="InterPro" id="IPR011991">
    <property type="entry name" value="ArsR-like_HTH"/>
</dbReference>
<keyword evidence="3" id="KW-1185">Reference proteome</keyword>
<evidence type="ECO:0000313" key="2">
    <source>
        <dbReference type="EMBL" id="GAA3015814.1"/>
    </source>
</evidence>
<dbReference type="PANTHER" id="PTHR33164:SF43">
    <property type="entry name" value="HTH-TYPE TRANSCRIPTIONAL REPRESSOR YETL"/>
    <property type="match status" value="1"/>
</dbReference>
<dbReference type="InterPro" id="IPR000835">
    <property type="entry name" value="HTH_MarR-typ"/>
</dbReference>
<dbReference type="InterPro" id="IPR036388">
    <property type="entry name" value="WH-like_DNA-bd_sf"/>
</dbReference>
<feature type="domain" description="HTH marR-type" evidence="1">
    <location>
        <begin position="6"/>
        <end position="138"/>
    </location>
</feature>
<organism evidence="2 3">
    <name type="scientific">Streptosporangium longisporum</name>
    <dbReference type="NCBI Taxonomy" id="46187"/>
    <lineage>
        <taxon>Bacteria</taxon>
        <taxon>Bacillati</taxon>
        <taxon>Actinomycetota</taxon>
        <taxon>Actinomycetes</taxon>
        <taxon>Streptosporangiales</taxon>
        <taxon>Streptosporangiaceae</taxon>
        <taxon>Streptosporangium</taxon>
    </lineage>
</organism>
<dbReference type="Proteomes" id="UP001499930">
    <property type="component" value="Unassembled WGS sequence"/>
</dbReference>
<dbReference type="EMBL" id="BAAAWD010000012">
    <property type="protein sequence ID" value="GAA3015814.1"/>
    <property type="molecule type" value="Genomic_DNA"/>
</dbReference>
<comment type="caution">
    <text evidence="2">The sequence shown here is derived from an EMBL/GenBank/DDBJ whole genome shotgun (WGS) entry which is preliminary data.</text>
</comment>
<dbReference type="Pfam" id="PF01047">
    <property type="entry name" value="MarR"/>
    <property type="match status" value="1"/>
</dbReference>
<dbReference type="PANTHER" id="PTHR33164">
    <property type="entry name" value="TRANSCRIPTIONAL REGULATOR, MARR FAMILY"/>
    <property type="match status" value="1"/>
</dbReference>
<dbReference type="PROSITE" id="PS50995">
    <property type="entry name" value="HTH_MARR_2"/>
    <property type="match status" value="1"/>
</dbReference>
<dbReference type="InterPro" id="IPR039422">
    <property type="entry name" value="MarR/SlyA-like"/>
</dbReference>
<reference evidence="2 3" key="1">
    <citation type="journal article" date="2019" name="Int. J. Syst. Evol. Microbiol.">
        <title>The Global Catalogue of Microorganisms (GCM) 10K type strain sequencing project: providing services to taxonomists for standard genome sequencing and annotation.</title>
        <authorList>
            <consortium name="The Broad Institute Genomics Platform"/>
            <consortium name="The Broad Institute Genome Sequencing Center for Infectious Disease"/>
            <person name="Wu L."/>
            <person name="Ma J."/>
        </authorList>
    </citation>
    <scope>NUCLEOTIDE SEQUENCE [LARGE SCALE GENOMIC DNA]</scope>
    <source>
        <strain evidence="2 3">JCM 3106</strain>
    </source>
</reference>
<gene>
    <name evidence="2" type="ORF">GCM10017559_44270</name>
</gene>
<accession>A0ABN3Y2S3</accession>
<dbReference type="CDD" id="cd00090">
    <property type="entry name" value="HTH_ARSR"/>
    <property type="match status" value="1"/>
</dbReference>
<evidence type="ECO:0000259" key="1">
    <source>
        <dbReference type="PROSITE" id="PS50995"/>
    </source>
</evidence>